<feature type="binding site" evidence="8">
    <location>
        <position position="341"/>
    </location>
    <ligand>
        <name>Na(+)</name>
        <dbReference type="ChEBI" id="CHEBI:29101"/>
        <label>1</label>
    </ligand>
</feature>
<gene>
    <name evidence="13" type="ORF">WA026_017296</name>
</gene>
<keyword evidence="9" id="KW-1015">Disulfide bond</keyword>
<feature type="transmembrane region" description="Helical" evidence="12">
    <location>
        <begin position="439"/>
        <end position="457"/>
    </location>
</feature>
<keyword evidence="6 12" id="KW-1133">Transmembrane helix</keyword>
<feature type="transmembrane region" description="Helical" evidence="12">
    <location>
        <begin position="477"/>
        <end position="494"/>
    </location>
</feature>
<comment type="similarity">
    <text evidence="2 10">Belongs to the sodium:neurotransmitter symporter (SNF) (TC 2.A.22) family.</text>
</comment>
<keyword evidence="3 10" id="KW-0813">Transport</keyword>
<feature type="binding site" evidence="8">
    <location>
        <position position="410"/>
    </location>
    <ligand>
        <name>Na(+)</name>
        <dbReference type="ChEBI" id="CHEBI:29101"/>
        <label>1</label>
    </ligand>
</feature>
<dbReference type="InterPro" id="IPR037272">
    <property type="entry name" value="SNS_sf"/>
</dbReference>
<accession>A0AAW1UMP3</accession>
<evidence type="ECO:0000256" key="12">
    <source>
        <dbReference type="SAM" id="Phobius"/>
    </source>
</evidence>
<dbReference type="PROSITE" id="PS50267">
    <property type="entry name" value="NA_NEUROTRAN_SYMP_3"/>
    <property type="match status" value="1"/>
</dbReference>
<evidence type="ECO:0000256" key="4">
    <source>
        <dbReference type="ARBA" id="ARBA00022692"/>
    </source>
</evidence>
<proteinExistence type="inferred from homology"/>
<dbReference type="GO" id="GO:0005283">
    <property type="term" value="F:amino acid:sodium symporter activity"/>
    <property type="evidence" value="ECO:0007669"/>
    <property type="project" value="TreeGrafter"/>
</dbReference>
<evidence type="ECO:0000313" key="14">
    <source>
        <dbReference type="Proteomes" id="UP001431783"/>
    </source>
</evidence>
<evidence type="ECO:0000256" key="5">
    <source>
        <dbReference type="ARBA" id="ARBA00022847"/>
    </source>
</evidence>
<feature type="transmembrane region" description="Helical" evidence="12">
    <location>
        <begin position="224"/>
        <end position="243"/>
    </location>
</feature>
<feature type="region of interest" description="Disordered" evidence="11">
    <location>
        <begin position="672"/>
        <end position="698"/>
    </location>
</feature>
<sequence length="698" mass="78751">MPTKKILYLRPHRKVENGDILYPHLLPPEEYLYDDSDDEGQGDEDSSYSKPMRYQWSNKLQFVLACVGYSVGLGSVWRFPYLCYKSGGGVFLIPYIITMLVCGVPLLYMELAVGQYTGRGPIGALGHLCPLFKGTGLGSVVISFLMSTYYSVIIAYGIFYFFTSFKSKQPWVDCGHSWNSANCWVHRKSGNDSSKPMSSQTPSEEFFEKKVLQVGAGIDEFHQLRWELVACLICAWILVYFAIWKSIKSSGRVRYFTATFPFILILLFLAKSLSLDGADRGLRYFFRPKWRLLGEAKVWVNAAAQTFNSMGIAFGSMISFASYNRYNNSILQDTVAVSVVNLVTSLVVGIFAFATIGNIATEHNTSIEDVIADGPGLIFVVYPQAIAQMPAANLWAILFFFMLLCLALNSQFATVEVVVTSIHDGFPGWIKKHLMCHEILVLVVCVISLIFGLPYVTKSGIYFFQLMDHYTATISKMYLAFFEVVAIAWVYGGGRLSRNVKTMTGKHPGWYFKFCWVIATPLMIISLWIFLLIDYAPPTYNNGYYEYPEWAIVLGWIVASSSLLCIPIYMIYMFMKSPGESLLEKLRNAMKPEIEEKCPKCGDLECDCLIEESIKPMLVLQSSDEDGKKSEPYYIPIQTLDNYKNNGLPMNELPMKMNDFPTMTNHLGPEDIQSNSADIQVKTIPPSDTSLSSRESKM</sequence>
<keyword evidence="8" id="KW-0479">Metal-binding</keyword>
<evidence type="ECO:0000256" key="8">
    <source>
        <dbReference type="PIRSR" id="PIRSR600175-1"/>
    </source>
</evidence>
<evidence type="ECO:0000256" key="6">
    <source>
        <dbReference type="ARBA" id="ARBA00022989"/>
    </source>
</evidence>
<reference evidence="13 14" key="1">
    <citation type="submission" date="2023-03" db="EMBL/GenBank/DDBJ databases">
        <title>Genome insight into feeding habits of ladybird beetles.</title>
        <authorList>
            <person name="Li H.-S."/>
            <person name="Huang Y.-H."/>
            <person name="Pang H."/>
        </authorList>
    </citation>
    <scope>NUCLEOTIDE SEQUENCE [LARGE SCALE GENOMIC DNA]</scope>
    <source>
        <strain evidence="13">SYSU_2023b</strain>
        <tissue evidence="13">Whole body</tissue>
    </source>
</reference>
<evidence type="ECO:0000256" key="7">
    <source>
        <dbReference type="ARBA" id="ARBA00023136"/>
    </source>
</evidence>
<evidence type="ECO:0000256" key="3">
    <source>
        <dbReference type="ARBA" id="ARBA00022448"/>
    </source>
</evidence>
<comment type="subcellular location">
    <subcellularLocation>
        <location evidence="1">Membrane</location>
        <topology evidence="1">Multi-pass membrane protein</topology>
    </subcellularLocation>
</comment>
<dbReference type="GO" id="GO:0046872">
    <property type="term" value="F:metal ion binding"/>
    <property type="evidence" value="ECO:0007669"/>
    <property type="project" value="UniProtKB-KW"/>
</dbReference>
<evidence type="ECO:0000313" key="13">
    <source>
        <dbReference type="EMBL" id="KAK9881778.1"/>
    </source>
</evidence>
<feature type="transmembrane region" description="Helical" evidence="12">
    <location>
        <begin position="394"/>
        <end position="419"/>
    </location>
</feature>
<keyword evidence="4 10" id="KW-0812">Transmembrane</keyword>
<feature type="binding site" evidence="8">
    <location>
        <position position="71"/>
    </location>
    <ligand>
        <name>Na(+)</name>
        <dbReference type="ChEBI" id="CHEBI:29101"/>
        <label>1</label>
    </ligand>
</feature>
<dbReference type="GO" id="GO:0089718">
    <property type="term" value="P:amino acid import across plasma membrane"/>
    <property type="evidence" value="ECO:0007669"/>
    <property type="project" value="TreeGrafter"/>
</dbReference>
<dbReference type="Proteomes" id="UP001431783">
    <property type="component" value="Unassembled WGS sequence"/>
</dbReference>
<evidence type="ECO:0000256" key="2">
    <source>
        <dbReference type="ARBA" id="ARBA00006459"/>
    </source>
</evidence>
<feature type="transmembrane region" description="Helical" evidence="12">
    <location>
        <begin position="553"/>
        <end position="575"/>
    </location>
</feature>
<feature type="transmembrane region" description="Helical" evidence="12">
    <location>
        <begin position="255"/>
        <end position="278"/>
    </location>
</feature>
<keyword evidence="8" id="KW-0915">Sodium</keyword>
<dbReference type="AlphaFoldDB" id="A0AAW1UMP3"/>
<feature type="transmembrane region" description="Helical" evidence="12">
    <location>
        <begin position="298"/>
        <end position="323"/>
    </location>
</feature>
<evidence type="ECO:0000256" key="9">
    <source>
        <dbReference type="PIRSR" id="PIRSR600175-2"/>
    </source>
</evidence>
<feature type="binding site" evidence="8">
    <location>
        <position position="68"/>
    </location>
    <ligand>
        <name>Na(+)</name>
        <dbReference type="ChEBI" id="CHEBI:29101"/>
        <label>1</label>
    </ligand>
</feature>
<dbReference type="Pfam" id="PF00209">
    <property type="entry name" value="SNF"/>
    <property type="match status" value="1"/>
</dbReference>
<feature type="binding site" evidence="8">
    <location>
        <position position="406"/>
    </location>
    <ligand>
        <name>Na(+)</name>
        <dbReference type="ChEBI" id="CHEBI:29101"/>
        <label>1</label>
    </ligand>
</feature>
<feature type="transmembrane region" description="Helical" evidence="12">
    <location>
        <begin position="60"/>
        <end position="79"/>
    </location>
</feature>
<dbReference type="PRINTS" id="PR00176">
    <property type="entry name" value="NANEUSMPORT"/>
</dbReference>
<dbReference type="PROSITE" id="PS00610">
    <property type="entry name" value="NA_NEUROTRAN_SYMP_1"/>
    <property type="match status" value="1"/>
</dbReference>
<feature type="transmembrane region" description="Helical" evidence="12">
    <location>
        <begin position="335"/>
        <end position="356"/>
    </location>
</feature>
<evidence type="ECO:0000256" key="11">
    <source>
        <dbReference type="SAM" id="MobiDB-lite"/>
    </source>
</evidence>
<organism evidence="13 14">
    <name type="scientific">Henosepilachna vigintioctopunctata</name>
    <dbReference type="NCBI Taxonomy" id="420089"/>
    <lineage>
        <taxon>Eukaryota</taxon>
        <taxon>Metazoa</taxon>
        <taxon>Ecdysozoa</taxon>
        <taxon>Arthropoda</taxon>
        <taxon>Hexapoda</taxon>
        <taxon>Insecta</taxon>
        <taxon>Pterygota</taxon>
        <taxon>Neoptera</taxon>
        <taxon>Endopterygota</taxon>
        <taxon>Coleoptera</taxon>
        <taxon>Polyphaga</taxon>
        <taxon>Cucujiformia</taxon>
        <taxon>Coccinelloidea</taxon>
        <taxon>Coccinellidae</taxon>
        <taxon>Epilachninae</taxon>
        <taxon>Epilachnini</taxon>
        <taxon>Henosepilachna</taxon>
    </lineage>
</organism>
<evidence type="ECO:0000256" key="10">
    <source>
        <dbReference type="RuleBase" id="RU003732"/>
    </source>
</evidence>
<keyword evidence="14" id="KW-1185">Reference proteome</keyword>
<keyword evidence="5 10" id="KW-0769">Symport</keyword>
<keyword evidence="7 12" id="KW-0472">Membrane</keyword>
<feature type="transmembrane region" description="Helical" evidence="12">
    <location>
        <begin position="140"/>
        <end position="162"/>
    </location>
</feature>
<feature type="compositionally biased region" description="Polar residues" evidence="11">
    <location>
        <begin position="686"/>
        <end position="698"/>
    </location>
</feature>
<feature type="transmembrane region" description="Helical" evidence="12">
    <location>
        <begin position="514"/>
        <end position="533"/>
    </location>
</feature>
<dbReference type="GO" id="GO:0005886">
    <property type="term" value="C:plasma membrane"/>
    <property type="evidence" value="ECO:0007669"/>
    <property type="project" value="TreeGrafter"/>
</dbReference>
<feature type="binding site" evidence="8">
    <location>
        <position position="309"/>
    </location>
    <ligand>
        <name>Na(+)</name>
        <dbReference type="ChEBI" id="CHEBI:29101"/>
        <label>1</label>
    </ligand>
</feature>
<comment type="caution">
    <text evidence="13">The sequence shown here is derived from an EMBL/GenBank/DDBJ whole genome shotgun (WGS) entry which is preliminary data.</text>
</comment>
<name>A0AAW1UMP3_9CUCU</name>
<protein>
    <recommendedName>
        <fullName evidence="10">Transporter</fullName>
    </recommendedName>
</protein>
<dbReference type="InterPro" id="IPR000175">
    <property type="entry name" value="Na/ntran_symport"/>
</dbReference>
<feature type="disulfide bond" evidence="9">
    <location>
        <begin position="174"/>
        <end position="183"/>
    </location>
</feature>
<evidence type="ECO:0000256" key="1">
    <source>
        <dbReference type="ARBA" id="ARBA00004141"/>
    </source>
</evidence>
<dbReference type="SUPFAM" id="SSF161070">
    <property type="entry name" value="SNF-like"/>
    <property type="match status" value="1"/>
</dbReference>
<dbReference type="PANTHER" id="PTHR11616:SF303">
    <property type="entry name" value="SODIUM- AND CHLORIDE-DEPENDENT GABA TRANSPORTER INE"/>
    <property type="match status" value="1"/>
</dbReference>
<dbReference type="EMBL" id="JARQZJ010000070">
    <property type="protein sequence ID" value="KAK9881778.1"/>
    <property type="molecule type" value="Genomic_DNA"/>
</dbReference>
<dbReference type="PANTHER" id="PTHR11616">
    <property type="entry name" value="SODIUM/CHLORIDE DEPENDENT TRANSPORTER"/>
    <property type="match status" value="1"/>
</dbReference>
<feature type="transmembrane region" description="Helical" evidence="12">
    <location>
        <begin position="91"/>
        <end position="109"/>
    </location>
</feature>